<dbReference type="AlphaFoldDB" id="A0A0D0NAP1"/>
<dbReference type="GO" id="GO:0003677">
    <property type="term" value="F:DNA binding"/>
    <property type="evidence" value="ECO:0007669"/>
    <property type="project" value="UniProtKB-KW"/>
</dbReference>
<dbReference type="Proteomes" id="UP000032101">
    <property type="component" value="Unassembled WGS sequence"/>
</dbReference>
<evidence type="ECO:0000313" key="6">
    <source>
        <dbReference type="Proteomes" id="UP000032101"/>
    </source>
</evidence>
<dbReference type="GO" id="GO:0015074">
    <property type="term" value="P:DNA integration"/>
    <property type="evidence" value="ECO:0007669"/>
    <property type="project" value="UniProtKB-KW"/>
</dbReference>
<dbReference type="CDD" id="cd00796">
    <property type="entry name" value="INT_Rci_Hp1_C"/>
    <property type="match status" value="1"/>
</dbReference>
<dbReference type="EMBL" id="JXNZ01000399">
    <property type="protein sequence ID" value="KIQ56451.1"/>
    <property type="molecule type" value="Genomic_DNA"/>
</dbReference>
<dbReference type="InterPro" id="IPR011010">
    <property type="entry name" value="DNA_brk_join_enz"/>
</dbReference>
<sequence length="325" mass="36728">MAYYEKRGDAWRAQIRRKGYPTLSATFDTKAEAQRWAAEVEGDMSRKRFVDTREAESTTLSDALTRYINEVSESKKGSAQEKVRAKKWQQSEYANKSLAAIRSSDMAAYRDAELKAGKSTATVRLNLALISHLYTVAAKDWGIEGLKNPCQSIRMPKGSKQRERRPTTAELKALYKHAAEINAELPVIIELAVETAMRRSELVMLRRDQIRGRVAFLEDTKNGERRSVPLSSRAAELLEGLPTPIDGGRFFHLKLDSVSNYFALACEAAKIKDLRLHDMRHEATSRMFERGLSMMEVASITGHKTLSMLRRYTHLCPSNLAEKLG</sequence>
<keyword evidence="2" id="KW-0238">DNA-binding</keyword>
<dbReference type="InterPro" id="IPR002104">
    <property type="entry name" value="Integrase_catalytic"/>
</dbReference>
<evidence type="ECO:0000313" key="5">
    <source>
        <dbReference type="EMBL" id="KIQ56451.1"/>
    </source>
</evidence>
<dbReference type="Gene3D" id="1.10.150.130">
    <property type="match status" value="1"/>
</dbReference>
<accession>A0A0D0NAP1</accession>
<dbReference type="Pfam" id="PF00589">
    <property type="entry name" value="Phage_integrase"/>
    <property type="match status" value="2"/>
</dbReference>
<evidence type="ECO:0000256" key="3">
    <source>
        <dbReference type="ARBA" id="ARBA00023172"/>
    </source>
</evidence>
<dbReference type="SUPFAM" id="SSF56349">
    <property type="entry name" value="DNA breaking-rejoining enzymes"/>
    <property type="match status" value="1"/>
</dbReference>
<reference evidence="5 6" key="1">
    <citation type="submission" date="2015-01" db="EMBL/GenBank/DDBJ databases">
        <title>Draft Genome Sequence of the Biocontrol and Plant Growth-Promoting Rhizobacteria (PGPR) Pseudomonas fluorescens UM270.</title>
        <authorList>
            <person name="Hernandez-Salmeron J.E."/>
            <person name="Santoyo G."/>
            <person name="Moreno-Hagelsieb G."/>
            <person name="Hernandez-Leon R."/>
        </authorList>
    </citation>
    <scope>NUCLEOTIDE SEQUENCE [LARGE SCALE GENOMIC DNA]</scope>
    <source>
        <strain evidence="5 6">UM270</strain>
    </source>
</reference>
<dbReference type="Gene3D" id="1.10.443.10">
    <property type="entry name" value="Intergrase catalytic core"/>
    <property type="match status" value="1"/>
</dbReference>
<dbReference type="InterPro" id="IPR013762">
    <property type="entry name" value="Integrase-like_cat_sf"/>
</dbReference>
<comment type="caution">
    <text evidence="5">The sequence shown here is derived from an EMBL/GenBank/DDBJ whole genome shotgun (WGS) entry which is preliminary data.</text>
</comment>
<evidence type="ECO:0000256" key="1">
    <source>
        <dbReference type="ARBA" id="ARBA00022908"/>
    </source>
</evidence>
<organism evidence="5 6">
    <name type="scientific">Pseudomonas fluorescens</name>
    <dbReference type="NCBI Taxonomy" id="294"/>
    <lineage>
        <taxon>Bacteria</taxon>
        <taxon>Pseudomonadati</taxon>
        <taxon>Pseudomonadota</taxon>
        <taxon>Gammaproteobacteria</taxon>
        <taxon>Pseudomonadales</taxon>
        <taxon>Pseudomonadaceae</taxon>
        <taxon>Pseudomonas</taxon>
    </lineage>
</organism>
<evidence type="ECO:0000259" key="4">
    <source>
        <dbReference type="PROSITE" id="PS51898"/>
    </source>
</evidence>
<keyword evidence="3" id="KW-0233">DNA recombination</keyword>
<dbReference type="RefSeq" id="WP_042732653.1">
    <property type="nucleotide sequence ID" value="NZ_JXNZ01000399.1"/>
</dbReference>
<dbReference type="PANTHER" id="PTHR30349">
    <property type="entry name" value="PHAGE INTEGRASE-RELATED"/>
    <property type="match status" value="1"/>
</dbReference>
<protein>
    <submittedName>
        <fullName evidence="5">Integrase</fullName>
    </submittedName>
</protein>
<dbReference type="GO" id="GO:0006310">
    <property type="term" value="P:DNA recombination"/>
    <property type="evidence" value="ECO:0007669"/>
    <property type="project" value="UniProtKB-KW"/>
</dbReference>
<dbReference type="OrthoDB" id="9057547at2"/>
<dbReference type="PATRIC" id="fig|294.124.peg.5366"/>
<name>A0A0D0NAP1_PSEFL</name>
<proteinExistence type="predicted"/>
<feature type="domain" description="Tyr recombinase" evidence="4">
    <location>
        <begin position="161"/>
        <end position="325"/>
    </location>
</feature>
<dbReference type="PANTHER" id="PTHR30349:SF94">
    <property type="entry name" value="INTEGRASE_RECOMBINASE HI_1414-RELATED"/>
    <property type="match status" value="1"/>
</dbReference>
<dbReference type="PROSITE" id="PS51898">
    <property type="entry name" value="TYR_RECOMBINASE"/>
    <property type="match status" value="1"/>
</dbReference>
<gene>
    <name evidence="5" type="ORF">RL74_25915</name>
</gene>
<evidence type="ECO:0000256" key="2">
    <source>
        <dbReference type="ARBA" id="ARBA00023125"/>
    </source>
</evidence>
<keyword evidence="1" id="KW-0229">DNA integration</keyword>
<dbReference type="InterPro" id="IPR050090">
    <property type="entry name" value="Tyrosine_recombinase_XerCD"/>
</dbReference>
<dbReference type="InterPro" id="IPR010998">
    <property type="entry name" value="Integrase_recombinase_N"/>
</dbReference>